<name>A0ABQ8QLC0_9AGAR</name>
<organism evidence="4 5">
    <name type="scientific">Lentinula boryana</name>
    <dbReference type="NCBI Taxonomy" id="40481"/>
    <lineage>
        <taxon>Eukaryota</taxon>
        <taxon>Fungi</taxon>
        <taxon>Dikarya</taxon>
        <taxon>Basidiomycota</taxon>
        <taxon>Agaricomycotina</taxon>
        <taxon>Agaricomycetes</taxon>
        <taxon>Agaricomycetidae</taxon>
        <taxon>Agaricales</taxon>
        <taxon>Marasmiineae</taxon>
        <taxon>Omphalotaceae</taxon>
        <taxon>Lentinula</taxon>
    </lineage>
</organism>
<sequence length="234" mass="26482">MSGEIFNPNPTVFRSSTKSHSPRRLLAAKKSLWINEYEASQLVQVVDDEEEEAIDQDEIFGAPLFFYQIGYQVDEFPCSDLIKNIYDPEHPNTLEELHVVSAPQIDIVENRVEVEFTPTVPHCGMSTLIGLSIRVRLIRSLPTRFKLDIVVKPGSHQSEHAVNKQLNDKERVAAALENPALPYSLSYAFRSLALNVQFRLITPQMCSGKNLPASTKKLRHLNILLPTPSRHAWP</sequence>
<keyword evidence="2" id="KW-0159">Chromosome partition</keyword>
<dbReference type="Gene3D" id="3.30.300.130">
    <property type="entry name" value="Fe-S cluster assembly (FSCA)"/>
    <property type="match status" value="1"/>
</dbReference>
<dbReference type="PANTHER" id="PTHR12377:SF0">
    <property type="entry name" value="CYTOSOLIC IRON-SULFUR ASSEMBLY COMPONENT 2B"/>
    <property type="match status" value="1"/>
</dbReference>
<dbReference type="SUPFAM" id="SSF117916">
    <property type="entry name" value="Fe-S cluster assembly (FSCA) domain-like"/>
    <property type="match status" value="1"/>
</dbReference>
<evidence type="ECO:0000256" key="1">
    <source>
        <dbReference type="ARBA" id="ARBA00010381"/>
    </source>
</evidence>
<evidence type="ECO:0000313" key="5">
    <source>
        <dbReference type="Proteomes" id="UP001163828"/>
    </source>
</evidence>
<comment type="similarity">
    <text evidence="1">Belongs to the MIP18 family.</text>
</comment>
<dbReference type="Gene3D" id="6.10.250.1280">
    <property type="match status" value="1"/>
</dbReference>
<dbReference type="Proteomes" id="UP001163828">
    <property type="component" value="Unassembled WGS sequence"/>
</dbReference>
<keyword evidence="5" id="KW-1185">Reference proteome</keyword>
<dbReference type="InterPro" id="IPR002744">
    <property type="entry name" value="MIP18-like"/>
</dbReference>
<accession>A0ABQ8QLC0</accession>
<dbReference type="EMBL" id="MU790542">
    <property type="protein sequence ID" value="KAJ3999241.1"/>
    <property type="molecule type" value="Genomic_DNA"/>
</dbReference>
<proteinExistence type="inferred from homology"/>
<dbReference type="InterPro" id="IPR034904">
    <property type="entry name" value="FSCA_dom_sf"/>
</dbReference>
<dbReference type="PANTHER" id="PTHR12377">
    <property type="entry name" value="CYTOSOLIC IRON-SULFUR ASSEMBLY COMPONENT 2B-RELATED"/>
    <property type="match status" value="1"/>
</dbReference>
<dbReference type="Pfam" id="PF01883">
    <property type="entry name" value="FeS_assembly_P"/>
    <property type="match status" value="1"/>
</dbReference>
<evidence type="ECO:0000256" key="2">
    <source>
        <dbReference type="ARBA" id="ARBA00022829"/>
    </source>
</evidence>
<comment type="caution">
    <text evidence="4">The sequence shown here is derived from an EMBL/GenBank/DDBJ whole genome shotgun (WGS) entry which is preliminary data.</text>
</comment>
<dbReference type="InterPro" id="IPR039796">
    <property type="entry name" value="MIP18"/>
</dbReference>
<protein>
    <recommendedName>
        <fullName evidence="3">MIP18 family-like domain-containing protein</fullName>
    </recommendedName>
</protein>
<evidence type="ECO:0000313" key="4">
    <source>
        <dbReference type="EMBL" id="KAJ3999241.1"/>
    </source>
</evidence>
<feature type="domain" description="MIP18 family-like" evidence="3">
    <location>
        <begin position="81"/>
        <end position="143"/>
    </location>
</feature>
<gene>
    <name evidence="4" type="ORF">F5050DRAFT_1709866</name>
</gene>
<evidence type="ECO:0000259" key="3">
    <source>
        <dbReference type="Pfam" id="PF01883"/>
    </source>
</evidence>
<reference evidence="4" key="1">
    <citation type="submission" date="2022-08" db="EMBL/GenBank/DDBJ databases">
        <authorList>
            <consortium name="DOE Joint Genome Institute"/>
            <person name="Min B."/>
            <person name="Riley R."/>
            <person name="Sierra-Patev S."/>
            <person name="Naranjo-Ortiz M."/>
            <person name="Looney B."/>
            <person name="Konkel Z."/>
            <person name="Slot J.C."/>
            <person name="Sakamoto Y."/>
            <person name="Steenwyk J.L."/>
            <person name="Rokas A."/>
            <person name="Carro J."/>
            <person name="Camarero S."/>
            <person name="Ferreira P."/>
            <person name="Molpeceres G."/>
            <person name="Ruiz-Duenas F.J."/>
            <person name="Serrano A."/>
            <person name="Henrissat B."/>
            <person name="Drula E."/>
            <person name="Hughes K.W."/>
            <person name="Mata J.L."/>
            <person name="Ishikawa N.K."/>
            <person name="Vargas-Isla R."/>
            <person name="Ushijima S."/>
            <person name="Smith C.A."/>
            <person name="Ahrendt S."/>
            <person name="Andreopoulos W."/>
            <person name="He G."/>
            <person name="Labutti K."/>
            <person name="Lipzen A."/>
            <person name="Ng V."/>
            <person name="Sandor L."/>
            <person name="Barry K."/>
            <person name="Martinez A.T."/>
            <person name="Xiao Y."/>
            <person name="Gibbons J.G."/>
            <person name="Terashima K."/>
            <person name="Hibbett D.S."/>
            <person name="Grigoriev I.V."/>
        </authorList>
    </citation>
    <scope>NUCLEOTIDE SEQUENCE</scope>
    <source>
        <strain evidence="4">TFB10827</strain>
    </source>
</reference>